<feature type="transmembrane region" description="Helical" evidence="12">
    <location>
        <begin position="576"/>
        <end position="594"/>
    </location>
</feature>
<dbReference type="Pfam" id="PF15917">
    <property type="entry name" value="Piezo_TM25-28"/>
    <property type="match status" value="1"/>
</dbReference>
<feature type="region of interest" description="Disordered" evidence="11">
    <location>
        <begin position="1416"/>
        <end position="1511"/>
    </location>
</feature>
<keyword evidence="4" id="KW-1003">Cell membrane</keyword>
<feature type="transmembrane region" description="Helical" evidence="12">
    <location>
        <begin position="200"/>
        <end position="217"/>
    </location>
</feature>
<dbReference type="InterPro" id="IPR056769">
    <property type="entry name" value="Piezo_TM1-24"/>
</dbReference>
<feature type="domain" description="Piezo transmembrane helical unit" evidence="15">
    <location>
        <begin position="1665"/>
        <end position="1785"/>
    </location>
</feature>
<feature type="transmembrane region" description="Helical" evidence="12">
    <location>
        <begin position="1015"/>
        <end position="1042"/>
    </location>
</feature>
<feature type="transmembrane region" description="Helical" evidence="12">
    <location>
        <begin position="224"/>
        <end position="249"/>
    </location>
</feature>
<evidence type="ECO:0000256" key="10">
    <source>
        <dbReference type="SAM" id="Coils"/>
    </source>
</evidence>
<feature type="region of interest" description="Disordered" evidence="11">
    <location>
        <begin position="1614"/>
        <end position="1648"/>
    </location>
</feature>
<dbReference type="InterPro" id="IPR056768">
    <property type="entry name" value="THU_Piezo"/>
</dbReference>
<feature type="compositionally biased region" description="Basic and acidic residues" evidence="11">
    <location>
        <begin position="732"/>
        <end position="753"/>
    </location>
</feature>
<dbReference type="PANTHER" id="PTHR47049">
    <property type="entry name" value="PIEZO-TYPE MECHANOSENSITIVE ION CHANNEL HOMOLOG"/>
    <property type="match status" value="1"/>
</dbReference>
<feature type="transmembrane region" description="Helical" evidence="12">
    <location>
        <begin position="629"/>
        <end position="649"/>
    </location>
</feature>
<dbReference type="Pfam" id="PF24874">
    <property type="entry name" value="Piezo_THU9_anchor"/>
    <property type="match status" value="1"/>
</dbReference>
<keyword evidence="10" id="KW-0175">Coiled coil</keyword>
<keyword evidence="3" id="KW-0813">Transport</keyword>
<feature type="domain" description="Piezo TM25-28" evidence="14">
    <location>
        <begin position="1113"/>
        <end position="1343"/>
    </location>
</feature>
<feature type="compositionally biased region" description="Polar residues" evidence="11">
    <location>
        <begin position="1430"/>
        <end position="1439"/>
    </location>
</feature>
<feature type="domain" description="Piezo non-specific cation channel cap" evidence="13">
    <location>
        <begin position="2204"/>
        <end position="2508"/>
    </location>
</feature>
<comment type="similarity">
    <text evidence="2">Belongs to the PIEZO (TC 1.A.75) family.</text>
</comment>
<dbReference type="EMBL" id="MK962886">
    <property type="protein sequence ID" value="QGX90119.1"/>
    <property type="molecule type" value="mRNA"/>
</dbReference>
<proteinExistence type="evidence at transcript level"/>
<feature type="transmembrane region" description="Helical" evidence="12">
    <location>
        <begin position="2002"/>
        <end position="2023"/>
    </location>
</feature>
<feature type="transmembrane region" description="Helical" evidence="12">
    <location>
        <begin position="1931"/>
        <end position="1953"/>
    </location>
</feature>
<dbReference type="Pfam" id="PF12166">
    <property type="entry name" value="Piezo_cap"/>
    <property type="match status" value="1"/>
</dbReference>
<dbReference type="Pfam" id="PF23188">
    <property type="entry name" value="THU_Piezo1"/>
    <property type="match status" value="1"/>
</dbReference>
<feature type="transmembrane region" description="Helical" evidence="12">
    <location>
        <begin position="1684"/>
        <end position="1703"/>
    </location>
</feature>
<evidence type="ECO:0000256" key="8">
    <source>
        <dbReference type="ARBA" id="ARBA00023136"/>
    </source>
</evidence>
<evidence type="ECO:0000256" key="7">
    <source>
        <dbReference type="ARBA" id="ARBA00023065"/>
    </source>
</evidence>
<protein>
    <submittedName>
        <fullName evidence="18">Putative piezo</fullName>
    </submittedName>
</protein>
<evidence type="ECO:0000256" key="4">
    <source>
        <dbReference type="ARBA" id="ARBA00022475"/>
    </source>
</evidence>
<feature type="transmembrane region" description="Helical" evidence="12">
    <location>
        <begin position="986"/>
        <end position="1003"/>
    </location>
</feature>
<feature type="transmembrane region" description="Helical" evidence="12">
    <location>
        <begin position="58"/>
        <end position="81"/>
    </location>
</feature>
<feature type="transmembrane region" description="Helical" evidence="12">
    <location>
        <begin position="1710"/>
        <end position="1730"/>
    </location>
</feature>
<reference evidence="18" key="1">
    <citation type="submission" date="2019-05" db="EMBL/GenBank/DDBJ databases">
        <title>RNA interference supports a role for Nanchung-Inactive in mechanotransduction by the cockroach, Periplaneta americana tactile spine.</title>
        <authorList>
            <person name="Hennenfent A."/>
            <person name="Liu H."/>
            <person name="Torkkeli P.H."/>
            <person name="French A.S."/>
        </authorList>
    </citation>
    <scope>NUCLEOTIDE SEQUENCE</scope>
    <source>
        <strain evidence="18">SCH_0017</strain>
    </source>
</reference>
<dbReference type="InterPro" id="IPR027272">
    <property type="entry name" value="Piezo"/>
</dbReference>
<feature type="region of interest" description="Disordered" evidence="11">
    <location>
        <begin position="725"/>
        <end position="755"/>
    </location>
</feature>
<organism evidence="18">
    <name type="scientific">Schistocerca gregaria</name>
    <name type="common">Desert locust</name>
    <name type="synonym">Gryllus gregarius</name>
    <dbReference type="NCBI Taxonomy" id="7010"/>
    <lineage>
        <taxon>Eukaryota</taxon>
        <taxon>Metazoa</taxon>
        <taxon>Ecdysozoa</taxon>
        <taxon>Arthropoda</taxon>
        <taxon>Hexapoda</taxon>
        <taxon>Insecta</taxon>
        <taxon>Pterygota</taxon>
        <taxon>Neoptera</taxon>
        <taxon>Polyneoptera</taxon>
        <taxon>Orthoptera</taxon>
        <taxon>Caelifera</taxon>
        <taxon>Acrididea</taxon>
        <taxon>Acridomorpha</taxon>
        <taxon>Acridoidea</taxon>
        <taxon>Acrididae</taxon>
        <taxon>Cyrtacanthacridinae</taxon>
        <taxon>Schistocerca</taxon>
    </lineage>
</organism>
<dbReference type="InterPro" id="IPR031805">
    <property type="entry name" value="Piezo_TM25-28"/>
</dbReference>
<feature type="compositionally biased region" description="Low complexity" evidence="11">
    <location>
        <begin position="1499"/>
        <end position="1511"/>
    </location>
</feature>
<feature type="transmembrane region" description="Helical" evidence="12">
    <location>
        <begin position="600"/>
        <end position="617"/>
    </location>
</feature>
<evidence type="ECO:0000259" key="14">
    <source>
        <dbReference type="Pfam" id="PF15917"/>
    </source>
</evidence>
<feature type="transmembrane region" description="Helical" evidence="12">
    <location>
        <begin position="779"/>
        <end position="800"/>
    </location>
</feature>
<dbReference type="GO" id="GO:0008381">
    <property type="term" value="F:mechanosensitive monoatomic ion channel activity"/>
    <property type="evidence" value="ECO:0007669"/>
    <property type="project" value="InterPro"/>
</dbReference>
<evidence type="ECO:0000256" key="6">
    <source>
        <dbReference type="ARBA" id="ARBA00022989"/>
    </source>
</evidence>
<feature type="transmembrane region" description="Helical" evidence="12">
    <location>
        <begin position="118"/>
        <end position="138"/>
    </location>
</feature>
<evidence type="ECO:0000256" key="11">
    <source>
        <dbReference type="SAM" id="MobiDB-lite"/>
    </source>
</evidence>
<feature type="transmembrane region" description="Helical" evidence="12">
    <location>
        <begin position="806"/>
        <end position="822"/>
    </location>
</feature>
<sequence>MTQYLLSFTLIRLVLPICLSACVLFRQNLFSFLYFLLFLFSPWVKVPTYNSMKGATGIYLQIVIFCSVITCLAHLAFQLVLLSMPPYGYFLENCGMLEKILRHVGLVRLNDLSISNGIRILGPDILMLSCSLSVYIICKRLNAQRRDTVAPEHEPSSTIILPKASRTLRRKRYRFFVIIGKYITLLSLGIAGVIQPSVLNGIYFITFLGSMTWWACYRDLRRAFSVVLHIIVLIAAVHITAIFCMQLQYIQEIVTDKCNVCRYLGLKSLVYTNCLDPGDTWYIDADWTNFLNPAVLFWLYYVLSLEARLLFMPHVEIEDDESVGFRENTPLIRGVSPTVKYHSTVHNAEVVGASNMFQDPHGSVTITDGREDAIQLQPIGENEGEELRSSAFEIILDCITLTIQLINRSSYIGANLIMMAWSITHHSWLTFVLLLWASLLWMFPNQRRAMLRSSPFLVFYAELLLIAQYIYGMDLNDSELPQEVKGVNLKQIGFEKPDGLACEPLLIKIAYTVMFWITLRQYMQEKFEQRSTSALHDLAAPLQVTVNTATSGFGNQNETNKTYGCLEPVFKYVKMIMVKYFIWVVAIMLFAIGITGKRMTLFRIIYMALFLVFVLVFQLSYRMWRRMMFGFWLTVIVYSMSILILVYTYQFDNFSEYWAKYLHIPLTLQLDIGLERFDTTQLFTRLLTPTAFLVMTVIQLHYFHKEFLEISDIRARAATLNSARTSRSGDASGRDISLREEDTDESSRPDDTNVRGTSFYRLQQLGMKGKHLIEKVSDFMWLFLEMHILKILLLSIMLLGAYDVCALHFILVLLAVISLSFGTKFQTIVAHICSVGVSCLILAKMIYQIEYIEHDLNDVNCTDTTPRNGTVPPGEESNFTANDMDWVGFHKSSEDFSLPELLKGYIGLILVATFRAVINIRQKYVRHLRGFSTLRPTVMFPNIRRADADKDLKSFVKYLFNYGFYKLGLEACLMATVGLIGTRLDFYAVLYSFWLCLLFAMRRETAARIWIFYQIFIAVLLPVQYALAVGLPPGLCLSYPWYNSVLLRRLQDWMFLPDPLHSPPAYKLVCDFVLLMLVCRQSVVFHIERQNTDVEFPGGTNKDITTEVEDPNFVNPVPDHISYVRSWLDILKRGVLRGFLWTSLAVVFLTGTNRVNVFSLGYLCGSFIFLWQGEDFYLRPIKMVVRWWNTLLGYNVAVIVIKAILQIPGCIFAEYFQTNACWAVQLFSIGCIKRFGNSLETSDLTDAPECHVPKEDVGIAWDGVCFGFLILMRRIFCSYYFVHLVNETKAMTVLASRGAELIEELRQKRIREQQEQEHQILEKIKRKMERIKATQQKVQGALKEPTNHFAAIRSGDYYMFEEFDDEDILDADKDESDDFDHQFDTDKRRATLGEILSAAMKTDVEQAADMALSIKPSEESSSALPRKKSSFFSAQSHVSPDQPPTAHQPGPSVPEEQPESEAPGTQRSVEGKDTTDGQEAALGEEKEMKTEGLDEHRSTASSRRSSQTSKKQSLGRTVWTYIKFAWALIEGSMETLVRYLNRFSRDYRYVIRVLALEKKLLKEDPTFGKGVRTGAGMIWQPLPSGHERQRPRLPQSESEASDMRYILSIQSPLGQDLSTTESKARSSQWSGLEPPSVEEMDQQELSPSDQPPIVRLFLALWFAIISHSELVCYFVVFLQQVKSPTILSLPLPLMVFLWGTLSVPRPTKTFWVTLIAYTEVIVVLKCMFQFELLPWNQQAVPDNAPFFPPRILGIERKSHYAVYDLLLLLVAFFHRFMLKSLGLWKSSYQDTEEFVKGEEVYELLEDEDSQSVDQRKTASERSGSTADDRSIHSQMRPRDGMGSFRRRRSTNYDIMTTGGRKLAFSRGFPDEVIPREAGSRRATLIVVKTEDAEPFQHIPQVMLEAGKRYVNAVQDFFHQLLHPSLQVTADVYAYMFMCDFFNFIIVIMGFASFGTQQGDGGVSSYLQENKVPVPFLVMMILQFALIIIDRSLFLRKFILGKIIFQFFLVIGVHIWMFFVLPAVTERPFNASLPPQMWYMVKCFYLLLSAYQIRSGYPTRILRNFLCKKYNIINLCLFKLFMVTPFLFELRALMDWVWTDTSMTLFDWLKMEDIFANIFELKCGRRMESEYPQPRGQKKSPTTKYLMGGGFLFLIIAIIWFPLVFFALGNTVGEPSVPYEFTLEVRIGAYQPIFKMSAGNSTIHRLQEKEYMQIVNIYKKDRSAQTFLSAYNYDDIAVAVLNRNSTSVWGISPPDQQRLIDEVSEERDIVIKLLWTVKRNTNDPSTSGIITDSKDWVIQGRVNNVRNPELDKLLKLLKGDKGENYVVLHDVLPKFLKVTNRETATPVTQFMYGNEDERSYRTVFMNLYHGQFTDLQSTQQWWEMTENCSDINHKLYLQYLPYSDCDSLVIYTFNDKVFPRTLSFLSAGGIIGLYTTMVLVAGRVIRGFISGASYKIMFTELPNVDRVLQLCHDIYLVRESGELALEEDLFAKLVFLYRSPETLIKWTRPREEGELEGDEAGDVRSAAMQ</sequence>
<feature type="domain" description="Piezo THU9 and anchor" evidence="17">
    <location>
        <begin position="1930"/>
        <end position="2166"/>
    </location>
</feature>
<feature type="transmembrane region" description="Helical" evidence="12">
    <location>
        <begin position="959"/>
        <end position="980"/>
    </location>
</feature>
<feature type="region of interest" description="Disordered" evidence="11">
    <location>
        <begin position="1805"/>
        <end position="1845"/>
    </location>
</feature>
<dbReference type="GO" id="GO:0005886">
    <property type="term" value="C:plasma membrane"/>
    <property type="evidence" value="ECO:0007669"/>
    <property type="project" value="UniProtKB-SubCell"/>
</dbReference>
<dbReference type="InterPro" id="IPR031334">
    <property type="entry name" value="Piezo_cap_dom"/>
</dbReference>
<dbReference type="OrthoDB" id="303066at2759"/>
<keyword evidence="9" id="KW-0407">Ion channel</keyword>
<feature type="region of interest" description="Disordered" evidence="11">
    <location>
        <begin position="1578"/>
        <end position="1599"/>
    </location>
</feature>
<evidence type="ECO:0000259" key="15">
    <source>
        <dbReference type="Pfam" id="PF23188"/>
    </source>
</evidence>
<feature type="transmembrane region" description="Helical" evidence="12">
    <location>
        <begin position="829"/>
        <end position="847"/>
    </location>
</feature>
<evidence type="ECO:0000256" key="5">
    <source>
        <dbReference type="ARBA" id="ARBA00022692"/>
    </source>
</evidence>
<accession>A0A6B9EZH8</accession>
<keyword evidence="6 12" id="KW-1133">Transmembrane helix</keyword>
<feature type="transmembrane region" description="Helical" evidence="12">
    <location>
        <begin position="902"/>
        <end position="920"/>
    </location>
</feature>
<comment type="subcellular location">
    <subcellularLocation>
        <location evidence="1">Cell membrane</location>
        <topology evidence="1">Multi-pass membrane protein</topology>
    </subcellularLocation>
</comment>
<feature type="transmembrane region" description="Helical" evidence="12">
    <location>
        <begin position="2421"/>
        <end position="2444"/>
    </location>
</feature>
<evidence type="ECO:0000256" key="3">
    <source>
        <dbReference type="ARBA" id="ARBA00022448"/>
    </source>
</evidence>
<evidence type="ECO:0000256" key="12">
    <source>
        <dbReference type="SAM" id="Phobius"/>
    </source>
</evidence>
<dbReference type="PANTHER" id="PTHR47049:SF2">
    <property type="entry name" value="PIEZO-TYPE MECHANOSENSITIVE ION CHANNEL HOMOLOG"/>
    <property type="match status" value="1"/>
</dbReference>
<feature type="domain" description="Piezo TM1-24" evidence="16">
    <location>
        <begin position="26"/>
        <end position="709"/>
    </location>
</feature>
<feature type="transmembrane region" description="Helical" evidence="12">
    <location>
        <begin position="2144"/>
        <end position="2167"/>
    </location>
</feature>
<feature type="transmembrane region" description="Helical" evidence="12">
    <location>
        <begin position="1973"/>
        <end position="1993"/>
    </location>
</feature>
<evidence type="ECO:0000256" key="1">
    <source>
        <dbReference type="ARBA" id="ARBA00004651"/>
    </source>
</evidence>
<feature type="transmembrane region" description="Helical" evidence="12">
    <location>
        <begin position="425"/>
        <end position="443"/>
    </location>
</feature>
<evidence type="ECO:0000259" key="16">
    <source>
        <dbReference type="Pfam" id="PF24871"/>
    </source>
</evidence>
<feature type="coiled-coil region" evidence="10">
    <location>
        <begin position="1310"/>
        <end position="1344"/>
    </location>
</feature>
<feature type="transmembrane region" description="Helical" evidence="12">
    <location>
        <begin position="30"/>
        <end position="46"/>
    </location>
</feature>
<keyword evidence="5 12" id="KW-0812">Transmembrane</keyword>
<feature type="transmembrane region" description="Helical" evidence="12">
    <location>
        <begin position="455"/>
        <end position="471"/>
    </location>
</feature>
<feature type="compositionally biased region" description="Basic and acidic residues" evidence="11">
    <location>
        <begin position="1826"/>
        <end position="1839"/>
    </location>
</feature>
<feature type="transmembrane region" description="Helical" evidence="12">
    <location>
        <begin position="173"/>
        <end position="194"/>
    </location>
</feature>
<evidence type="ECO:0000256" key="2">
    <source>
        <dbReference type="ARBA" id="ARBA00007821"/>
    </source>
</evidence>
<evidence type="ECO:0000256" key="9">
    <source>
        <dbReference type="ARBA" id="ARBA00023303"/>
    </source>
</evidence>
<feature type="compositionally biased region" description="Basic and acidic residues" evidence="11">
    <location>
        <begin position="1483"/>
        <end position="1498"/>
    </location>
</feature>
<dbReference type="Pfam" id="PF24871">
    <property type="entry name" value="Piezo_TM1-24"/>
    <property type="match status" value="1"/>
</dbReference>
<evidence type="ECO:0000259" key="17">
    <source>
        <dbReference type="Pfam" id="PF24874"/>
    </source>
</evidence>
<dbReference type="InterPro" id="IPR056770">
    <property type="entry name" value="Piezo_THU9_anchor"/>
</dbReference>
<keyword evidence="7" id="KW-0406">Ion transport</keyword>
<feature type="transmembrane region" description="Helical" evidence="12">
    <location>
        <begin position="1656"/>
        <end position="1678"/>
    </location>
</feature>
<evidence type="ECO:0000313" key="18">
    <source>
        <dbReference type="EMBL" id="QGX90119.1"/>
    </source>
</evidence>
<feature type="compositionally biased region" description="Polar residues" evidence="11">
    <location>
        <begin position="1614"/>
        <end position="1630"/>
    </location>
</feature>
<name>A0A6B9EZH8_SCHGR</name>
<feature type="transmembrane region" description="Helical" evidence="12">
    <location>
        <begin position="505"/>
        <end position="523"/>
    </location>
</feature>
<feature type="transmembrane region" description="Helical" evidence="12">
    <location>
        <begin position="2035"/>
        <end position="2052"/>
    </location>
</feature>
<evidence type="ECO:0000259" key="13">
    <source>
        <dbReference type="Pfam" id="PF12166"/>
    </source>
</evidence>
<feature type="transmembrane region" description="Helical" evidence="12">
    <location>
        <begin position="686"/>
        <end position="704"/>
    </location>
</feature>
<keyword evidence="8 12" id="KW-0472">Membrane</keyword>